<dbReference type="PRINTS" id="PR00260">
    <property type="entry name" value="CHEMTRNSDUCR"/>
</dbReference>
<keyword evidence="8" id="KW-1185">Reference proteome</keyword>
<dbReference type="PANTHER" id="PTHR43531">
    <property type="entry name" value="PROTEIN ICFG"/>
    <property type="match status" value="1"/>
</dbReference>
<comment type="caution">
    <text evidence="7">The sequence shown here is derived from an EMBL/GenBank/DDBJ whole genome shotgun (WGS) entry which is preliminary data.</text>
</comment>
<keyword evidence="4" id="KW-1133">Transmembrane helix</keyword>
<dbReference type="CDD" id="cd11386">
    <property type="entry name" value="MCP_signal"/>
    <property type="match status" value="1"/>
</dbReference>
<dbReference type="SMART" id="SM00283">
    <property type="entry name" value="MA"/>
    <property type="match status" value="1"/>
</dbReference>
<dbReference type="SMART" id="SM00304">
    <property type="entry name" value="HAMP"/>
    <property type="match status" value="1"/>
</dbReference>
<reference evidence="7 8" key="1">
    <citation type="submission" date="2020-05" db="EMBL/GenBank/DDBJ databases">
        <title>Aquincola sp. isolate from soil.</title>
        <authorList>
            <person name="Han J."/>
            <person name="Kim D.-U."/>
        </authorList>
    </citation>
    <scope>NUCLEOTIDE SEQUENCE [LARGE SCALE GENOMIC DNA]</scope>
    <source>
        <strain evidence="7 8">S2</strain>
    </source>
</reference>
<evidence type="ECO:0000313" key="7">
    <source>
        <dbReference type="EMBL" id="NRF68937.1"/>
    </source>
</evidence>
<keyword evidence="3" id="KW-0807">Transducer</keyword>
<feature type="domain" description="Methyl-accepting transducer" evidence="5">
    <location>
        <begin position="270"/>
        <end position="499"/>
    </location>
</feature>
<evidence type="ECO:0000313" key="8">
    <source>
        <dbReference type="Proteomes" id="UP000737171"/>
    </source>
</evidence>
<dbReference type="InterPro" id="IPR047347">
    <property type="entry name" value="YvaQ-like_sensor"/>
</dbReference>
<dbReference type="Pfam" id="PF00015">
    <property type="entry name" value="MCPsignal"/>
    <property type="match status" value="1"/>
</dbReference>
<dbReference type="SUPFAM" id="SSF58104">
    <property type="entry name" value="Methyl-accepting chemotaxis protein (MCP) signaling domain"/>
    <property type="match status" value="1"/>
</dbReference>
<feature type="transmembrane region" description="Helical" evidence="4">
    <location>
        <begin position="191"/>
        <end position="211"/>
    </location>
</feature>
<protein>
    <submittedName>
        <fullName evidence="7">MCP four helix bundle domain-containing protein</fullName>
    </submittedName>
</protein>
<keyword evidence="4" id="KW-0472">Membrane</keyword>
<organism evidence="7 8">
    <name type="scientific">Pseudaquabacterium terrae</name>
    <dbReference type="NCBI Taxonomy" id="2732868"/>
    <lineage>
        <taxon>Bacteria</taxon>
        <taxon>Pseudomonadati</taxon>
        <taxon>Pseudomonadota</taxon>
        <taxon>Betaproteobacteria</taxon>
        <taxon>Burkholderiales</taxon>
        <taxon>Sphaerotilaceae</taxon>
        <taxon>Pseudaquabacterium</taxon>
    </lineage>
</organism>
<dbReference type="Gene3D" id="6.10.340.10">
    <property type="match status" value="1"/>
</dbReference>
<evidence type="ECO:0000256" key="1">
    <source>
        <dbReference type="ARBA" id="ARBA00022481"/>
    </source>
</evidence>
<proteinExistence type="inferred from homology"/>
<feature type="domain" description="HAMP" evidence="6">
    <location>
        <begin position="213"/>
        <end position="265"/>
    </location>
</feature>
<dbReference type="InterPro" id="IPR003660">
    <property type="entry name" value="HAMP_dom"/>
</dbReference>
<evidence type="ECO:0000259" key="5">
    <source>
        <dbReference type="PROSITE" id="PS50111"/>
    </source>
</evidence>
<dbReference type="Gene3D" id="1.10.287.950">
    <property type="entry name" value="Methyl-accepting chemotaxis protein"/>
    <property type="match status" value="1"/>
</dbReference>
<keyword evidence="4" id="KW-0812">Transmembrane</keyword>
<dbReference type="Proteomes" id="UP000737171">
    <property type="component" value="Unassembled WGS sequence"/>
</dbReference>
<name>A0ABX2EJV0_9BURK</name>
<gene>
    <name evidence="7" type="ORF">HLB44_18240</name>
</gene>
<comment type="similarity">
    <text evidence="2">Belongs to the methyl-accepting chemotaxis (MCP) protein family.</text>
</comment>
<dbReference type="InterPro" id="IPR004090">
    <property type="entry name" value="Chemotax_Me-accpt_rcpt"/>
</dbReference>
<dbReference type="PROSITE" id="PS50111">
    <property type="entry name" value="CHEMOTAXIS_TRANSDUC_2"/>
    <property type="match status" value="1"/>
</dbReference>
<evidence type="ECO:0000256" key="2">
    <source>
        <dbReference type="ARBA" id="ARBA00029447"/>
    </source>
</evidence>
<keyword evidence="1" id="KW-0488">Methylation</keyword>
<dbReference type="Pfam" id="PF12729">
    <property type="entry name" value="4HB_MCP_1"/>
    <property type="match status" value="1"/>
</dbReference>
<dbReference type="InterPro" id="IPR051310">
    <property type="entry name" value="MCP_chemotaxis"/>
</dbReference>
<dbReference type="PANTHER" id="PTHR43531:SF14">
    <property type="entry name" value="METHYL-ACCEPTING CHEMOTAXIS PROTEIN I-RELATED"/>
    <property type="match status" value="1"/>
</dbReference>
<evidence type="ECO:0000256" key="4">
    <source>
        <dbReference type="SAM" id="Phobius"/>
    </source>
</evidence>
<evidence type="ECO:0000259" key="6">
    <source>
        <dbReference type="PROSITE" id="PS50885"/>
    </source>
</evidence>
<dbReference type="InterPro" id="IPR024478">
    <property type="entry name" value="HlyB_4HB_MCP"/>
</dbReference>
<dbReference type="EMBL" id="JABRWJ010000005">
    <property type="protein sequence ID" value="NRF68937.1"/>
    <property type="molecule type" value="Genomic_DNA"/>
</dbReference>
<dbReference type="RefSeq" id="WP_173125126.1">
    <property type="nucleotide sequence ID" value="NZ_JABRWJ010000005.1"/>
</dbReference>
<evidence type="ECO:0000256" key="3">
    <source>
        <dbReference type="PROSITE-ProRule" id="PRU00284"/>
    </source>
</evidence>
<sequence length="522" mass="54885">MNFIRNWRIGARLGAGFAIVLSLSSGMLAVAVTRLDHIGEDAAAIIDKEWVKAEAAATLYATARGNAQRTMQLFFTDDKRELARLRELIAGNRQTVTEAVATLDKLVYLPEGVAILGRLKERRGVYVESFSKVDRLLAQGQRDEATKELTGQTLPAIEALQVEAKALSELQSKIVTTAGAGIEATIDRTHWLLIALGAASVLLGAGFAWWLTRSITRPIGEAVRVAETVAAGDLSSRIEVRGRDETAQLLAALARMNSSLAGVVGTVRRSSDSIATGSGQIAVGNQDLSQRTEEQASSLQQTAASMEQLNSAVQNTADSARQVAQLARSATEAAQRGGGVVTEMVQTMDQISDASRRIGDIIGVIDGIAFQTNILALNAAVEAARAGEQGRGFAVVAAEVRTLAQRSGAAAREIKTLIGASAEKVELGSAQAGSAGQAMGDIVAQVRRVDDLIAEITAATLEQSTGLGQVGTAIGQLDEVTQQNAALVEESAAAAESLRQQAQRLVEAVAVFRLDEAAPQLA</sequence>
<dbReference type="PROSITE" id="PS50885">
    <property type="entry name" value="HAMP"/>
    <property type="match status" value="1"/>
</dbReference>
<accession>A0ABX2EJV0</accession>
<dbReference type="InterPro" id="IPR004089">
    <property type="entry name" value="MCPsignal_dom"/>
</dbReference>
<dbReference type="CDD" id="cd06225">
    <property type="entry name" value="HAMP"/>
    <property type="match status" value="1"/>
</dbReference>
<dbReference type="Pfam" id="PF00672">
    <property type="entry name" value="HAMP"/>
    <property type="match status" value="1"/>
</dbReference>
<dbReference type="CDD" id="cd19411">
    <property type="entry name" value="MCP2201-like_sensor"/>
    <property type="match status" value="1"/>
</dbReference>